<dbReference type="AlphaFoldDB" id="A0AAN7H640"/>
<proteinExistence type="predicted"/>
<dbReference type="Proteomes" id="UP001303760">
    <property type="component" value="Unassembled WGS sequence"/>
</dbReference>
<organism evidence="2 3">
    <name type="scientific">Achaetomium macrosporum</name>
    <dbReference type="NCBI Taxonomy" id="79813"/>
    <lineage>
        <taxon>Eukaryota</taxon>
        <taxon>Fungi</taxon>
        <taxon>Dikarya</taxon>
        <taxon>Ascomycota</taxon>
        <taxon>Pezizomycotina</taxon>
        <taxon>Sordariomycetes</taxon>
        <taxon>Sordariomycetidae</taxon>
        <taxon>Sordariales</taxon>
        <taxon>Chaetomiaceae</taxon>
        <taxon>Achaetomium</taxon>
    </lineage>
</organism>
<comment type="caution">
    <text evidence="2">The sequence shown here is derived from an EMBL/GenBank/DDBJ whole genome shotgun (WGS) entry which is preliminary data.</text>
</comment>
<feature type="compositionally biased region" description="Basic residues" evidence="1">
    <location>
        <begin position="26"/>
        <end position="35"/>
    </location>
</feature>
<evidence type="ECO:0000313" key="3">
    <source>
        <dbReference type="Proteomes" id="UP001303760"/>
    </source>
</evidence>
<keyword evidence="3" id="KW-1185">Reference proteome</keyword>
<name>A0AAN7H640_9PEZI</name>
<dbReference type="EMBL" id="MU860172">
    <property type="protein sequence ID" value="KAK4236776.1"/>
    <property type="molecule type" value="Genomic_DNA"/>
</dbReference>
<protein>
    <submittedName>
        <fullName evidence="2">Uncharacterized protein</fullName>
    </submittedName>
</protein>
<evidence type="ECO:0000313" key="2">
    <source>
        <dbReference type="EMBL" id="KAK4236776.1"/>
    </source>
</evidence>
<evidence type="ECO:0000256" key="1">
    <source>
        <dbReference type="SAM" id="MobiDB-lite"/>
    </source>
</evidence>
<feature type="region of interest" description="Disordered" evidence="1">
    <location>
        <begin position="137"/>
        <end position="214"/>
    </location>
</feature>
<feature type="region of interest" description="Disordered" evidence="1">
    <location>
        <begin position="26"/>
        <end position="125"/>
    </location>
</feature>
<accession>A0AAN7H640</accession>
<reference evidence="2" key="2">
    <citation type="submission" date="2023-05" db="EMBL/GenBank/DDBJ databases">
        <authorList>
            <consortium name="Lawrence Berkeley National Laboratory"/>
            <person name="Steindorff A."/>
            <person name="Hensen N."/>
            <person name="Bonometti L."/>
            <person name="Westerberg I."/>
            <person name="Brannstrom I.O."/>
            <person name="Guillou S."/>
            <person name="Cros-Aarteil S."/>
            <person name="Calhoun S."/>
            <person name="Haridas S."/>
            <person name="Kuo A."/>
            <person name="Mondo S."/>
            <person name="Pangilinan J."/>
            <person name="Riley R."/>
            <person name="Labutti K."/>
            <person name="Andreopoulos B."/>
            <person name="Lipzen A."/>
            <person name="Chen C."/>
            <person name="Yanf M."/>
            <person name="Daum C."/>
            <person name="Ng V."/>
            <person name="Clum A."/>
            <person name="Ohm R."/>
            <person name="Martin F."/>
            <person name="Silar P."/>
            <person name="Natvig D."/>
            <person name="Lalanne C."/>
            <person name="Gautier V."/>
            <person name="Ament-Velasquez S.L."/>
            <person name="Kruys A."/>
            <person name="Hutchinson M.I."/>
            <person name="Powell A.J."/>
            <person name="Barry K."/>
            <person name="Miller A.N."/>
            <person name="Grigoriev I.V."/>
            <person name="Debuchy R."/>
            <person name="Gladieux P."/>
            <person name="Thoren M.H."/>
            <person name="Johannesson H."/>
        </authorList>
    </citation>
    <scope>NUCLEOTIDE SEQUENCE</scope>
    <source>
        <strain evidence="2">CBS 532.94</strain>
    </source>
</reference>
<reference evidence="2" key="1">
    <citation type="journal article" date="2023" name="Mol. Phylogenet. Evol.">
        <title>Genome-scale phylogeny and comparative genomics of the fungal order Sordariales.</title>
        <authorList>
            <person name="Hensen N."/>
            <person name="Bonometti L."/>
            <person name="Westerberg I."/>
            <person name="Brannstrom I.O."/>
            <person name="Guillou S."/>
            <person name="Cros-Aarteil S."/>
            <person name="Calhoun S."/>
            <person name="Haridas S."/>
            <person name="Kuo A."/>
            <person name="Mondo S."/>
            <person name="Pangilinan J."/>
            <person name="Riley R."/>
            <person name="LaButti K."/>
            <person name="Andreopoulos B."/>
            <person name="Lipzen A."/>
            <person name="Chen C."/>
            <person name="Yan M."/>
            <person name="Daum C."/>
            <person name="Ng V."/>
            <person name="Clum A."/>
            <person name="Steindorff A."/>
            <person name="Ohm R.A."/>
            <person name="Martin F."/>
            <person name="Silar P."/>
            <person name="Natvig D.O."/>
            <person name="Lalanne C."/>
            <person name="Gautier V."/>
            <person name="Ament-Velasquez S.L."/>
            <person name="Kruys A."/>
            <person name="Hutchinson M.I."/>
            <person name="Powell A.J."/>
            <person name="Barry K."/>
            <person name="Miller A.N."/>
            <person name="Grigoriev I.V."/>
            <person name="Debuchy R."/>
            <person name="Gladieux P."/>
            <person name="Hiltunen Thoren M."/>
            <person name="Johannesson H."/>
        </authorList>
    </citation>
    <scope>NUCLEOTIDE SEQUENCE</scope>
    <source>
        <strain evidence="2">CBS 532.94</strain>
    </source>
</reference>
<gene>
    <name evidence="2" type="ORF">C8A03DRAFT_16598</name>
</gene>
<feature type="compositionally biased region" description="Polar residues" evidence="1">
    <location>
        <begin position="137"/>
        <end position="153"/>
    </location>
</feature>
<sequence>MLCGIHPHPGHHNHHFLRGFRSHKNNEKMRHHSHHPSNAGVPARPSLESIPRPSTASSRSDGPIDWDPLRLHPFSLAPGPAPPLPDAFVESTSRPYQPQELRQSRSSRNPRQPPPRRDESYPKTVIYGGFDFGFDNSLSQTMPNIPDDTTTGVASRRAPSPTPSDASSECSLCPSDDLDEAISLGLGLAPAPAPRPRPRPSHGDGSGSSGLNDDAEYFLRRGGWKRRGIVFTNTMPLAGEDETFEI</sequence>